<evidence type="ECO:0008006" key="5">
    <source>
        <dbReference type="Google" id="ProtNLM"/>
    </source>
</evidence>
<evidence type="ECO:0000256" key="1">
    <source>
        <dbReference type="SAM" id="MobiDB-lite"/>
    </source>
</evidence>
<accession>A0AA39HUV4</accession>
<feature type="compositionally biased region" description="Basic and acidic residues" evidence="1">
    <location>
        <begin position="416"/>
        <end position="425"/>
    </location>
</feature>
<proteinExistence type="predicted"/>
<feature type="region of interest" description="Disordered" evidence="1">
    <location>
        <begin position="400"/>
        <end position="513"/>
    </location>
</feature>
<dbReference type="InterPro" id="IPR036034">
    <property type="entry name" value="PDZ_sf"/>
</dbReference>
<dbReference type="InterPro" id="IPR040264">
    <property type="entry name" value="T15H9.4-like"/>
</dbReference>
<feature type="compositionally biased region" description="Basic and acidic residues" evidence="1">
    <location>
        <begin position="448"/>
        <end position="467"/>
    </location>
</feature>
<keyword evidence="4" id="KW-1185">Reference proteome</keyword>
<sequence>MHHSVVICSSVSRSEQSCGTLLIVCREESAVAIFDVRSRERTQPCQLVRKPVHARTSPVPDTHHCSRRISCKKSPLKCNFNRRKNPSAINKLFLCDFITHVNGKAIESKRHFYSLMHGIKKNGNASFTVTVKRPIWNSPTNVLPPGYDRPQGYQYFIGLFVLYPGSYLGIGIKAYNSKVYVSHTEQNSLSASTCYIGDCIVSVGGVPVTGTAECSDLLTASLTKHRFVTLTIERAIDDNAVRAVRMALIADKTQRIDPLMARDCMDIGETETERFQKSNLDGTSAKSIYKKSIKPKRHVSVADMSAESAIGADPYNPMLMQKVPGNMERRLRAMKAKPHCGLTGRMSCHGYRDGDSCFSLNTINTFEMVVYLGAPVWALLIIVHFLVHLCIKSRKVVAAPDEPTNPLKPTQPVMKSLKEAADKSTKVNKSRLQRPSAEASNRTSGVIEKNDVEAKSSKRTVQDDQSARKSSKKTVQDDQSAQKSSKKTVDEDQSARKTSAKEASTSQKSSKKA</sequence>
<keyword evidence="2" id="KW-0472">Membrane</keyword>
<protein>
    <recommendedName>
        <fullName evidence="5">PDZ domain-containing protein</fullName>
    </recommendedName>
</protein>
<feature type="transmembrane region" description="Helical" evidence="2">
    <location>
        <begin position="368"/>
        <end position="387"/>
    </location>
</feature>
<evidence type="ECO:0000313" key="3">
    <source>
        <dbReference type="EMBL" id="KAK0412538.1"/>
    </source>
</evidence>
<dbReference type="SUPFAM" id="SSF50156">
    <property type="entry name" value="PDZ domain-like"/>
    <property type="match status" value="1"/>
</dbReference>
<name>A0AA39HUV4_9BILA</name>
<feature type="compositionally biased region" description="Polar residues" evidence="1">
    <location>
        <begin position="501"/>
        <end position="513"/>
    </location>
</feature>
<dbReference type="EMBL" id="JAUCMV010000003">
    <property type="protein sequence ID" value="KAK0412538.1"/>
    <property type="molecule type" value="Genomic_DNA"/>
</dbReference>
<dbReference type="AlphaFoldDB" id="A0AA39HUV4"/>
<keyword evidence="2" id="KW-0812">Transmembrane</keyword>
<evidence type="ECO:0000313" key="4">
    <source>
        <dbReference type="Proteomes" id="UP001175271"/>
    </source>
</evidence>
<organism evidence="3 4">
    <name type="scientific">Steinernema hermaphroditum</name>
    <dbReference type="NCBI Taxonomy" id="289476"/>
    <lineage>
        <taxon>Eukaryota</taxon>
        <taxon>Metazoa</taxon>
        <taxon>Ecdysozoa</taxon>
        <taxon>Nematoda</taxon>
        <taxon>Chromadorea</taxon>
        <taxon>Rhabditida</taxon>
        <taxon>Tylenchina</taxon>
        <taxon>Panagrolaimomorpha</taxon>
        <taxon>Strongyloidoidea</taxon>
        <taxon>Steinernematidae</taxon>
        <taxon>Steinernema</taxon>
    </lineage>
</organism>
<dbReference type="Proteomes" id="UP001175271">
    <property type="component" value="Unassembled WGS sequence"/>
</dbReference>
<keyword evidence="2" id="KW-1133">Transmembrane helix</keyword>
<dbReference type="PANTHER" id="PTHR31327">
    <property type="entry name" value="SPERM MEIOSIS PDZ DOMAIN CONTAINING PROTEINS-RELATED"/>
    <property type="match status" value="1"/>
</dbReference>
<reference evidence="3" key="1">
    <citation type="submission" date="2023-06" db="EMBL/GenBank/DDBJ databases">
        <title>Genomic analysis of the entomopathogenic nematode Steinernema hermaphroditum.</title>
        <authorList>
            <person name="Schwarz E.M."/>
            <person name="Heppert J.K."/>
            <person name="Baniya A."/>
            <person name="Schwartz H.T."/>
            <person name="Tan C.-H."/>
            <person name="Antoshechkin I."/>
            <person name="Sternberg P.W."/>
            <person name="Goodrich-Blair H."/>
            <person name="Dillman A.R."/>
        </authorList>
    </citation>
    <scope>NUCLEOTIDE SEQUENCE</scope>
    <source>
        <strain evidence="3">PS9179</strain>
        <tissue evidence="3">Whole animal</tissue>
    </source>
</reference>
<comment type="caution">
    <text evidence="3">The sequence shown here is derived from an EMBL/GenBank/DDBJ whole genome shotgun (WGS) entry which is preliminary data.</text>
</comment>
<gene>
    <name evidence="3" type="ORF">QR680_006269</name>
</gene>
<evidence type="ECO:0000256" key="2">
    <source>
        <dbReference type="SAM" id="Phobius"/>
    </source>
</evidence>